<dbReference type="Proteomes" id="UP000050417">
    <property type="component" value="Unassembled WGS sequence"/>
</dbReference>
<comment type="caution">
    <text evidence="7">The sequence shown here is derived from an EMBL/GenBank/DDBJ whole genome shotgun (WGS) entry which is preliminary data.</text>
</comment>
<evidence type="ECO:0000256" key="4">
    <source>
        <dbReference type="ARBA" id="ARBA00035486"/>
    </source>
</evidence>
<comment type="similarity">
    <text evidence="1 5">Belongs to the bacterial ribosomal protein bL35 family.</text>
</comment>
<protein>
    <recommendedName>
        <fullName evidence="4 5">50S ribosomal protein L35</fullName>
    </recommendedName>
</protein>
<dbReference type="PANTHER" id="PTHR33343:SF1">
    <property type="entry name" value="LARGE RIBOSOMAL SUBUNIT PROTEIN BL35M"/>
    <property type="match status" value="1"/>
</dbReference>
<dbReference type="SUPFAM" id="SSF143034">
    <property type="entry name" value="L35p-like"/>
    <property type="match status" value="1"/>
</dbReference>
<dbReference type="AlphaFoldDB" id="A0A0P6XRU9"/>
<keyword evidence="3 5" id="KW-0687">Ribonucleoprotein</keyword>
<dbReference type="InterPro" id="IPR001706">
    <property type="entry name" value="Ribosomal_bL35"/>
</dbReference>
<feature type="compositionally biased region" description="Basic residues" evidence="6">
    <location>
        <begin position="1"/>
        <end position="14"/>
    </location>
</feature>
<evidence type="ECO:0000256" key="3">
    <source>
        <dbReference type="ARBA" id="ARBA00023274"/>
    </source>
</evidence>
<evidence type="ECO:0000256" key="6">
    <source>
        <dbReference type="SAM" id="MobiDB-lite"/>
    </source>
</evidence>
<dbReference type="Pfam" id="PF01632">
    <property type="entry name" value="Ribosomal_L35p"/>
    <property type="match status" value="1"/>
</dbReference>
<dbReference type="PATRIC" id="fig|1134406.4.peg.2886"/>
<proteinExistence type="inferred from homology"/>
<dbReference type="GO" id="GO:0006412">
    <property type="term" value="P:translation"/>
    <property type="evidence" value="ECO:0007669"/>
    <property type="project" value="InterPro"/>
</dbReference>
<dbReference type="GO" id="GO:0015934">
    <property type="term" value="C:large ribosomal subunit"/>
    <property type="evidence" value="ECO:0007669"/>
    <property type="project" value="TreeGrafter"/>
</dbReference>
<dbReference type="Gene3D" id="4.10.410.60">
    <property type="match status" value="1"/>
</dbReference>
<dbReference type="PANTHER" id="PTHR33343">
    <property type="entry name" value="54S RIBOSOMAL PROTEIN BL35M"/>
    <property type="match status" value="1"/>
</dbReference>
<reference evidence="7 8" key="1">
    <citation type="submission" date="2015-07" db="EMBL/GenBank/DDBJ databases">
        <title>Genome sequence of Ornatilinea apprima DSM 23815.</title>
        <authorList>
            <person name="Hemp J."/>
            <person name="Ward L.M."/>
            <person name="Pace L.A."/>
            <person name="Fischer W.W."/>
        </authorList>
    </citation>
    <scope>NUCLEOTIDE SEQUENCE [LARGE SCALE GENOMIC DNA]</scope>
    <source>
        <strain evidence="7 8">P3M-1</strain>
    </source>
</reference>
<keyword evidence="2 5" id="KW-0689">Ribosomal protein</keyword>
<evidence type="ECO:0000256" key="5">
    <source>
        <dbReference type="RuleBase" id="RU000568"/>
    </source>
</evidence>
<feature type="compositionally biased region" description="Basic residues" evidence="6">
    <location>
        <begin position="22"/>
        <end position="35"/>
    </location>
</feature>
<sequence length="69" mass="7924">MKLKTHKATSKRFRLTGSGKLMRTKGGKSHLRRRTSVRTKALLSEMIPVEGTGIVKRVKRLAPYMKERE</sequence>
<accession>A0A0P6XRU9</accession>
<dbReference type="InterPro" id="IPR021137">
    <property type="entry name" value="Ribosomal_bL35-like"/>
</dbReference>
<evidence type="ECO:0000313" key="8">
    <source>
        <dbReference type="Proteomes" id="UP000050417"/>
    </source>
</evidence>
<dbReference type="InterPro" id="IPR037229">
    <property type="entry name" value="Ribosomal_bL35_sf"/>
</dbReference>
<dbReference type="GO" id="GO:0003735">
    <property type="term" value="F:structural constituent of ribosome"/>
    <property type="evidence" value="ECO:0007669"/>
    <property type="project" value="InterPro"/>
</dbReference>
<dbReference type="EMBL" id="LGCL01000030">
    <property type="protein sequence ID" value="KPL75183.1"/>
    <property type="molecule type" value="Genomic_DNA"/>
</dbReference>
<dbReference type="STRING" id="1134406.ADN00_13175"/>
<feature type="region of interest" description="Disordered" evidence="6">
    <location>
        <begin position="1"/>
        <end position="35"/>
    </location>
</feature>
<name>A0A0P6XRU9_9CHLR</name>
<gene>
    <name evidence="7" type="ORF">ADN00_13175</name>
</gene>
<evidence type="ECO:0000313" key="7">
    <source>
        <dbReference type="EMBL" id="KPL75183.1"/>
    </source>
</evidence>
<evidence type="ECO:0000256" key="1">
    <source>
        <dbReference type="ARBA" id="ARBA00006598"/>
    </source>
</evidence>
<organism evidence="7 8">
    <name type="scientific">Ornatilinea apprima</name>
    <dbReference type="NCBI Taxonomy" id="1134406"/>
    <lineage>
        <taxon>Bacteria</taxon>
        <taxon>Bacillati</taxon>
        <taxon>Chloroflexota</taxon>
        <taxon>Anaerolineae</taxon>
        <taxon>Anaerolineales</taxon>
        <taxon>Anaerolineaceae</taxon>
        <taxon>Ornatilinea</taxon>
    </lineage>
</organism>
<dbReference type="PRINTS" id="PR00064">
    <property type="entry name" value="RIBOSOMALL35"/>
</dbReference>
<evidence type="ECO:0000256" key="2">
    <source>
        <dbReference type="ARBA" id="ARBA00022980"/>
    </source>
</evidence>
<keyword evidence="8" id="KW-1185">Reference proteome</keyword>